<evidence type="ECO:0000313" key="1">
    <source>
        <dbReference type="EMBL" id="KAF0984200.1"/>
    </source>
</evidence>
<dbReference type="VEuPathDB" id="AmoebaDB:NfTy_002690"/>
<gene>
    <name evidence="1" type="ORF">FDP41_007377</name>
</gene>
<dbReference type="Proteomes" id="UP000444721">
    <property type="component" value="Unassembled WGS sequence"/>
</dbReference>
<comment type="caution">
    <text evidence="1">The sequence shown here is derived from an EMBL/GenBank/DDBJ whole genome shotgun (WGS) entry which is preliminary data.</text>
</comment>
<dbReference type="RefSeq" id="XP_044568913.1">
    <property type="nucleotide sequence ID" value="XM_044711115.1"/>
</dbReference>
<dbReference type="VEuPathDB" id="AmoebaDB:FDP41_007377"/>
<dbReference type="OrthoDB" id="10368999at2759"/>
<reference evidence="1 2" key="1">
    <citation type="journal article" date="2019" name="Sci. Rep.">
        <title>Nanopore sequencing improves the draft genome of the human pathogenic amoeba Naegleria fowleri.</title>
        <authorList>
            <person name="Liechti N."/>
            <person name="Schurch N."/>
            <person name="Bruggmann R."/>
            <person name="Wittwer M."/>
        </authorList>
    </citation>
    <scope>NUCLEOTIDE SEQUENCE [LARGE SCALE GENOMIC DNA]</scope>
    <source>
        <strain evidence="1 2">ATCC 30894</strain>
    </source>
</reference>
<dbReference type="VEuPathDB" id="AmoebaDB:NF0000390"/>
<dbReference type="SUPFAM" id="SSF50969">
    <property type="entry name" value="YVTN repeat-like/Quinoprotein amine dehydrogenase"/>
    <property type="match status" value="1"/>
</dbReference>
<dbReference type="InterPro" id="IPR011044">
    <property type="entry name" value="Quino_amine_DH_bsu"/>
</dbReference>
<dbReference type="EMBL" id="VFQX01000003">
    <property type="protein sequence ID" value="KAF0984200.1"/>
    <property type="molecule type" value="Genomic_DNA"/>
</dbReference>
<dbReference type="AlphaFoldDB" id="A0A6A5CF55"/>
<accession>A0A6A5CF55</accession>
<keyword evidence="2" id="KW-1185">Reference proteome</keyword>
<proteinExistence type="predicted"/>
<sequence length="389" mass="45300">MQERVVLKFIDSKLPSLDGNHSHDHHHYYYCQLLARQLNARKNIKAFSGKFEIVVEFLVIPKTTTNNFNHGSDDHHDDESKDPPNDSFLSHHHPIIEIHEIANNCKFIPVSMAYSKQHDLILVVDRNACFYFFQKEGQRFVNMFHEPQDWNYHLMSHHPMNMIVENCENGCDYVIVIFSNNIRKYNMKWYFNSNGTPRLVLIRKWFTSEKDIQKLTKQKTFFRPNAAIVIKTDNNHHNALHVTDGVNIHVFNSINGKLLRTLQVGVPLYSIDYLQETSEFVLLSDDNNIILYNETLQMITSTLSGEEENALNHTMSEQVIVDRASRNIIRIGSHFENAIIVISGVTRNPIHVYGRNMNHYNILPQCACMDEMSGEFIVADRRGRIIIFK</sequence>
<name>A0A6A5CF55_NAEFO</name>
<evidence type="ECO:0000313" key="2">
    <source>
        <dbReference type="Proteomes" id="UP000444721"/>
    </source>
</evidence>
<dbReference type="GeneID" id="68114595"/>
<protein>
    <submittedName>
        <fullName evidence="1">Uncharacterized protein</fullName>
    </submittedName>
</protein>
<organism evidence="1 2">
    <name type="scientific">Naegleria fowleri</name>
    <name type="common">Brain eating amoeba</name>
    <dbReference type="NCBI Taxonomy" id="5763"/>
    <lineage>
        <taxon>Eukaryota</taxon>
        <taxon>Discoba</taxon>
        <taxon>Heterolobosea</taxon>
        <taxon>Tetramitia</taxon>
        <taxon>Eutetramitia</taxon>
        <taxon>Vahlkampfiidae</taxon>
        <taxon>Naegleria</taxon>
    </lineage>
</organism>